<name>A0A821MHQ0_9BILA</name>
<accession>A0A821MHQ0</accession>
<dbReference type="EMBL" id="CAJOBG010118753">
    <property type="protein sequence ID" value="CAF4769900.1"/>
    <property type="molecule type" value="Genomic_DNA"/>
</dbReference>
<dbReference type="EMBL" id="CAJOBG010115752">
    <property type="protein sequence ID" value="CAF4758212.1"/>
    <property type="molecule type" value="Genomic_DNA"/>
</dbReference>
<dbReference type="AlphaFoldDB" id="A0A821MHQ0"/>
<evidence type="ECO:0000256" key="1">
    <source>
        <dbReference type="SAM" id="MobiDB-lite"/>
    </source>
</evidence>
<evidence type="ECO:0000313" key="4">
    <source>
        <dbReference type="Proteomes" id="UP000663866"/>
    </source>
</evidence>
<organism evidence="3 4">
    <name type="scientific">Rotaria magnacalcarata</name>
    <dbReference type="NCBI Taxonomy" id="392030"/>
    <lineage>
        <taxon>Eukaryota</taxon>
        <taxon>Metazoa</taxon>
        <taxon>Spiralia</taxon>
        <taxon>Gnathifera</taxon>
        <taxon>Rotifera</taxon>
        <taxon>Eurotatoria</taxon>
        <taxon>Bdelloidea</taxon>
        <taxon>Philodinida</taxon>
        <taxon>Philodinidae</taxon>
        <taxon>Rotaria</taxon>
    </lineage>
</organism>
<dbReference type="Proteomes" id="UP000663866">
    <property type="component" value="Unassembled WGS sequence"/>
</dbReference>
<protein>
    <submittedName>
        <fullName evidence="3">Uncharacterized protein</fullName>
    </submittedName>
</protein>
<comment type="caution">
    <text evidence="3">The sequence shown here is derived from an EMBL/GenBank/DDBJ whole genome shotgun (WGS) entry which is preliminary data.</text>
</comment>
<sequence length="40" mass="4409">NKRLQLFGSVREQTAEEDPSSMKTSDDKKSSLNSTVPAIL</sequence>
<feature type="region of interest" description="Disordered" evidence="1">
    <location>
        <begin position="1"/>
        <end position="40"/>
    </location>
</feature>
<proteinExistence type="predicted"/>
<evidence type="ECO:0000313" key="3">
    <source>
        <dbReference type="EMBL" id="CAF4769900.1"/>
    </source>
</evidence>
<evidence type="ECO:0000313" key="2">
    <source>
        <dbReference type="EMBL" id="CAF4758212.1"/>
    </source>
</evidence>
<feature type="non-terminal residue" evidence="3">
    <location>
        <position position="1"/>
    </location>
</feature>
<keyword evidence="4" id="KW-1185">Reference proteome</keyword>
<reference evidence="3" key="1">
    <citation type="submission" date="2021-02" db="EMBL/GenBank/DDBJ databases">
        <authorList>
            <person name="Nowell W R."/>
        </authorList>
    </citation>
    <scope>NUCLEOTIDE SEQUENCE</scope>
</reference>
<gene>
    <name evidence="2" type="ORF">OVN521_LOCUS50390</name>
    <name evidence="3" type="ORF">OVN521_LOCUS50793</name>
</gene>